<dbReference type="Pfam" id="PF01636">
    <property type="entry name" value="APH"/>
    <property type="match status" value="1"/>
</dbReference>
<dbReference type="RefSeq" id="WP_192733059.1">
    <property type="nucleotide sequence ID" value="NZ_BAAAVL010000008.1"/>
</dbReference>
<dbReference type="InterPro" id="IPR011009">
    <property type="entry name" value="Kinase-like_dom_sf"/>
</dbReference>
<dbReference type="Gene3D" id="3.90.1200.10">
    <property type="match status" value="1"/>
</dbReference>
<dbReference type="InterPro" id="IPR002575">
    <property type="entry name" value="Aminoglycoside_PTrfase"/>
</dbReference>
<dbReference type="GO" id="GO:0016301">
    <property type="term" value="F:kinase activity"/>
    <property type="evidence" value="ECO:0007669"/>
    <property type="project" value="UniProtKB-KW"/>
</dbReference>
<evidence type="ECO:0000313" key="2">
    <source>
        <dbReference type="EMBL" id="MBE1509476.1"/>
    </source>
</evidence>
<comment type="caution">
    <text evidence="2">The sequence shown here is derived from an EMBL/GenBank/DDBJ whole genome shotgun (WGS) entry which is preliminary data.</text>
</comment>
<keyword evidence="2" id="KW-0418">Kinase</keyword>
<dbReference type="Proteomes" id="UP000620262">
    <property type="component" value="Unassembled WGS sequence"/>
</dbReference>
<sequence length="263" mass="29249">MPTSDDETPLAGGNINAGVVRVADTVRRSTSSNSRNVHKLLQHLERLGFAYAPRFLGIDDSGREILSYMAGTATIPETLWENTAALTESATMLRKLHDATRSLDFVPDGNWAYTYPLAERNDVICHNDFAPYNMIFRDGLPVAIIDFDLAGPGPHLRDLAYLAYWFAPLSFSSQDLAESSARDLANGSSRLKLLCSAYGTSDYVGLLEMVLEVLNHMGDETAVAKMIGRDAAIRLREGGHFDHWKKEARSFSENRPVIWRNLQ</sequence>
<proteinExistence type="predicted"/>
<dbReference type="SUPFAM" id="SSF56112">
    <property type="entry name" value="Protein kinase-like (PK-like)"/>
    <property type="match status" value="1"/>
</dbReference>
<name>A0ABR9J1X5_RHIVS</name>
<feature type="domain" description="Aminoglycoside phosphotransferase" evidence="1">
    <location>
        <begin position="119"/>
        <end position="169"/>
    </location>
</feature>
<keyword evidence="2" id="KW-0808">Transferase</keyword>
<dbReference type="EMBL" id="JADBEC010000003">
    <property type="protein sequence ID" value="MBE1509476.1"/>
    <property type="molecule type" value="Genomic_DNA"/>
</dbReference>
<reference evidence="2 3" key="1">
    <citation type="submission" date="2020-10" db="EMBL/GenBank/DDBJ databases">
        <title>Sequencing the genomes of 1000 actinobacteria strains.</title>
        <authorList>
            <person name="Klenk H.-P."/>
        </authorList>
    </citation>
    <scope>NUCLEOTIDE SEQUENCE [LARGE SCALE GENOMIC DNA]</scope>
    <source>
        <strain evidence="2 3">DSM 7307</strain>
    </source>
</reference>
<gene>
    <name evidence="2" type="ORF">H4W29_006723</name>
</gene>
<protein>
    <submittedName>
        <fullName evidence="2">Ser/Thr protein kinase RdoA (MazF antagonist)</fullName>
    </submittedName>
</protein>
<evidence type="ECO:0000259" key="1">
    <source>
        <dbReference type="Pfam" id="PF01636"/>
    </source>
</evidence>
<accession>A0ABR9J1X5</accession>
<organism evidence="2 3">
    <name type="scientific">Rhizobium viscosum</name>
    <name type="common">Arthrobacter viscosus</name>
    <dbReference type="NCBI Taxonomy" id="1673"/>
    <lineage>
        <taxon>Bacteria</taxon>
        <taxon>Pseudomonadati</taxon>
        <taxon>Pseudomonadota</taxon>
        <taxon>Alphaproteobacteria</taxon>
        <taxon>Hyphomicrobiales</taxon>
        <taxon>Rhizobiaceae</taxon>
        <taxon>Rhizobium/Agrobacterium group</taxon>
        <taxon>Rhizobium</taxon>
    </lineage>
</organism>
<evidence type="ECO:0000313" key="3">
    <source>
        <dbReference type="Proteomes" id="UP000620262"/>
    </source>
</evidence>
<keyword evidence="3" id="KW-1185">Reference proteome</keyword>